<reference evidence="1" key="1">
    <citation type="journal article" date="2012" name="Nature">
        <title>The oyster genome reveals stress adaptation and complexity of shell formation.</title>
        <authorList>
            <person name="Zhang G."/>
            <person name="Fang X."/>
            <person name="Guo X."/>
            <person name="Li L."/>
            <person name="Luo R."/>
            <person name="Xu F."/>
            <person name="Yang P."/>
            <person name="Zhang L."/>
            <person name="Wang X."/>
            <person name="Qi H."/>
            <person name="Xiong Z."/>
            <person name="Que H."/>
            <person name="Xie Y."/>
            <person name="Holland P.W."/>
            <person name="Paps J."/>
            <person name="Zhu Y."/>
            <person name="Wu F."/>
            <person name="Chen Y."/>
            <person name="Wang J."/>
            <person name="Peng C."/>
            <person name="Meng J."/>
            <person name="Yang L."/>
            <person name="Liu J."/>
            <person name="Wen B."/>
            <person name="Zhang N."/>
            <person name="Huang Z."/>
            <person name="Zhu Q."/>
            <person name="Feng Y."/>
            <person name="Mount A."/>
            <person name="Hedgecock D."/>
            <person name="Xu Z."/>
            <person name="Liu Y."/>
            <person name="Domazet-Loso T."/>
            <person name="Du Y."/>
            <person name="Sun X."/>
            <person name="Zhang S."/>
            <person name="Liu B."/>
            <person name="Cheng P."/>
            <person name="Jiang X."/>
            <person name="Li J."/>
            <person name="Fan D."/>
            <person name="Wang W."/>
            <person name="Fu W."/>
            <person name="Wang T."/>
            <person name="Wang B."/>
            <person name="Zhang J."/>
            <person name="Peng Z."/>
            <person name="Li Y."/>
            <person name="Li N."/>
            <person name="Wang J."/>
            <person name="Chen M."/>
            <person name="He Y."/>
            <person name="Tan F."/>
            <person name="Song X."/>
            <person name="Zheng Q."/>
            <person name="Huang R."/>
            <person name="Yang H."/>
            <person name="Du X."/>
            <person name="Chen L."/>
            <person name="Yang M."/>
            <person name="Gaffney P.M."/>
            <person name="Wang S."/>
            <person name="Luo L."/>
            <person name="She Z."/>
            <person name="Ming Y."/>
            <person name="Huang W."/>
            <person name="Zhang S."/>
            <person name="Huang B."/>
            <person name="Zhang Y."/>
            <person name="Qu T."/>
            <person name="Ni P."/>
            <person name="Miao G."/>
            <person name="Wang J."/>
            <person name="Wang Q."/>
            <person name="Steinberg C.E."/>
            <person name="Wang H."/>
            <person name="Li N."/>
            <person name="Qian L."/>
            <person name="Zhang G."/>
            <person name="Li Y."/>
            <person name="Yang H."/>
            <person name="Liu X."/>
            <person name="Wang J."/>
            <person name="Yin Y."/>
            <person name="Wang J."/>
        </authorList>
    </citation>
    <scope>NUCLEOTIDE SEQUENCE [LARGE SCALE GENOMIC DNA]</scope>
    <source>
        <strain evidence="1">05x7-T-G4-1.051#20</strain>
    </source>
</reference>
<dbReference type="HOGENOM" id="CLU_2608361_0_0_1"/>
<sequence>MAEEFLKFQDNEDELSRSFKDFEEEWLRLGQEFSVVFDAGNSQDLHKIEENEPAANLNQIQGFEPETLRECLQNPERNQ</sequence>
<name>K1QHT1_MAGGI</name>
<organism evidence="1">
    <name type="scientific">Magallana gigas</name>
    <name type="common">Pacific oyster</name>
    <name type="synonym">Crassostrea gigas</name>
    <dbReference type="NCBI Taxonomy" id="29159"/>
    <lineage>
        <taxon>Eukaryota</taxon>
        <taxon>Metazoa</taxon>
        <taxon>Spiralia</taxon>
        <taxon>Lophotrochozoa</taxon>
        <taxon>Mollusca</taxon>
        <taxon>Bivalvia</taxon>
        <taxon>Autobranchia</taxon>
        <taxon>Pteriomorphia</taxon>
        <taxon>Ostreida</taxon>
        <taxon>Ostreoidea</taxon>
        <taxon>Ostreidae</taxon>
        <taxon>Magallana</taxon>
    </lineage>
</organism>
<dbReference type="EMBL" id="JH817380">
    <property type="protein sequence ID" value="EKC36357.1"/>
    <property type="molecule type" value="Genomic_DNA"/>
</dbReference>
<evidence type="ECO:0000313" key="1">
    <source>
        <dbReference type="EMBL" id="EKC36357.1"/>
    </source>
</evidence>
<protein>
    <submittedName>
        <fullName evidence="1">Uncharacterized protein</fullName>
    </submittedName>
</protein>
<dbReference type="AlphaFoldDB" id="K1QHT1"/>
<gene>
    <name evidence="1" type="ORF">CGI_10027256</name>
</gene>
<dbReference type="InParanoid" id="K1QHT1"/>
<proteinExistence type="predicted"/>
<accession>K1QHT1</accession>